<dbReference type="RefSeq" id="WP_245860653.1">
    <property type="nucleotide sequence ID" value="NZ_LYXE01000136.1"/>
</dbReference>
<protein>
    <submittedName>
        <fullName evidence="2">Transcriptional regulator</fullName>
    </submittedName>
</protein>
<accession>A0A2H3KI48</accession>
<evidence type="ECO:0000259" key="1">
    <source>
        <dbReference type="SMART" id="SM00418"/>
    </source>
</evidence>
<comment type="caution">
    <text evidence="2">The sequence shown here is derived from an EMBL/GenBank/DDBJ whole genome shotgun (WGS) entry which is preliminary data.</text>
</comment>
<dbReference type="InterPro" id="IPR001845">
    <property type="entry name" value="HTH_ArsR_DNA-bd_dom"/>
</dbReference>
<keyword evidence="3" id="KW-1185">Reference proteome</keyword>
<evidence type="ECO:0000313" key="2">
    <source>
        <dbReference type="EMBL" id="PDV97476.1"/>
    </source>
</evidence>
<dbReference type="EMBL" id="LYXE01000136">
    <property type="protein sequence ID" value="PDV97476.1"/>
    <property type="molecule type" value="Genomic_DNA"/>
</dbReference>
<dbReference type="SMART" id="SM00418">
    <property type="entry name" value="HTH_ARSR"/>
    <property type="match status" value="1"/>
</dbReference>
<gene>
    <name evidence="2" type="ORF">A9Q02_18225</name>
</gene>
<dbReference type="Pfam" id="PF12840">
    <property type="entry name" value="HTH_20"/>
    <property type="match status" value="1"/>
</dbReference>
<proteinExistence type="predicted"/>
<dbReference type="SUPFAM" id="SSF46785">
    <property type="entry name" value="Winged helix' DNA-binding domain"/>
    <property type="match status" value="1"/>
</dbReference>
<reference evidence="2 3" key="1">
    <citation type="submission" date="2016-05" db="EMBL/GenBank/DDBJ databases">
        <authorList>
            <person name="Lavstsen T."/>
            <person name="Jespersen J.S."/>
        </authorList>
    </citation>
    <scope>NUCLEOTIDE SEQUENCE [LARGE SCALE GENOMIC DNA]</scope>
    <source>
        <strain evidence="2 3">B7-9</strain>
    </source>
</reference>
<dbReference type="InterPro" id="IPR036388">
    <property type="entry name" value="WH-like_DNA-bd_sf"/>
</dbReference>
<dbReference type="GO" id="GO:0003700">
    <property type="term" value="F:DNA-binding transcription factor activity"/>
    <property type="evidence" value="ECO:0007669"/>
    <property type="project" value="InterPro"/>
</dbReference>
<sequence length="213" mass="24532">MDTITTERKEQGSTRRSILQLLRRYGEMTALELSEHLGIGAVGIRQHLAILERDKLVSVSGLRRQIGRPSNLYVLTPEAEARFPKQYDRLVLDLLHYLEHIGGAMVLEEVLEQRHERMLHEFGPHLADKNRREKVETLAKLLAAQGYMCEWVEEEDGSFVLTEYNCPIDCVARKYNQICLQEERLYEALLGAPLVRESSIACGQHCCRYRIPV</sequence>
<dbReference type="PANTHER" id="PTHR38600:SF2">
    <property type="entry name" value="SLL0088 PROTEIN"/>
    <property type="match status" value="1"/>
</dbReference>
<dbReference type="InterPro" id="IPR036390">
    <property type="entry name" value="WH_DNA-bd_sf"/>
</dbReference>
<organism evidence="2 3">
    <name type="scientific">Candidatus Chloroploca asiatica</name>
    <dbReference type="NCBI Taxonomy" id="1506545"/>
    <lineage>
        <taxon>Bacteria</taxon>
        <taxon>Bacillati</taxon>
        <taxon>Chloroflexota</taxon>
        <taxon>Chloroflexia</taxon>
        <taxon>Chloroflexales</taxon>
        <taxon>Chloroflexineae</taxon>
        <taxon>Oscillochloridaceae</taxon>
        <taxon>Candidatus Chloroploca</taxon>
    </lineage>
</organism>
<dbReference type="CDD" id="cd00090">
    <property type="entry name" value="HTH_ARSR"/>
    <property type="match status" value="1"/>
</dbReference>
<dbReference type="Gene3D" id="1.10.10.10">
    <property type="entry name" value="Winged helix-like DNA-binding domain superfamily/Winged helix DNA-binding domain"/>
    <property type="match status" value="1"/>
</dbReference>
<dbReference type="Proteomes" id="UP000220922">
    <property type="component" value="Unassembled WGS sequence"/>
</dbReference>
<evidence type="ECO:0000313" key="3">
    <source>
        <dbReference type="Proteomes" id="UP000220922"/>
    </source>
</evidence>
<name>A0A2H3KI48_9CHLR</name>
<dbReference type="PANTHER" id="PTHR38600">
    <property type="entry name" value="TRANSCRIPTIONAL REGULATORY PROTEIN"/>
    <property type="match status" value="1"/>
</dbReference>
<dbReference type="AlphaFoldDB" id="A0A2H3KI48"/>
<feature type="domain" description="HTH arsR-type" evidence="1">
    <location>
        <begin position="10"/>
        <end position="89"/>
    </location>
</feature>
<dbReference type="InterPro" id="IPR011991">
    <property type="entry name" value="ArsR-like_HTH"/>
</dbReference>